<organism evidence="1 2">
    <name type="scientific">Raphidocelis subcapitata</name>
    <dbReference type="NCBI Taxonomy" id="307507"/>
    <lineage>
        <taxon>Eukaryota</taxon>
        <taxon>Viridiplantae</taxon>
        <taxon>Chlorophyta</taxon>
        <taxon>core chlorophytes</taxon>
        <taxon>Chlorophyceae</taxon>
        <taxon>CS clade</taxon>
        <taxon>Sphaeropleales</taxon>
        <taxon>Selenastraceae</taxon>
        <taxon>Raphidocelis</taxon>
    </lineage>
</organism>
<sequence length="109" mass="12003">MDEKYGSRAAPLLIRGAGEGRTVVRSLNFAQISFLYLQDLTVTDGGGSVVHFEACSWVYMKRVTVWGSRTGAQEDVKVNQVTGLYIEDCDFSQSSEETLDCVSAQYGHV</sequence>
<keyword evidence="2" id="KW-1185">Reference proteome</keyword>
<evidence type="ECO:0000313" key="1">
    <source>
        <dbReference type="EMBL" id="GBF99111.1"/>
    </source>
</evidence>
<dbReference type="InParanoid" id="A0A2V0PH10"/>
<proteinExistence type="predicted"/>
<dbReference type="AlphaFoldDB" id="A0A2V0PH10"/>
<dbReference type="Proteomes" id="UP000247498">
    <property type="component" value="Unassembled WGS sequence"/>
</dbReference>
<dbReference type="OrthoDB" id="538203at2759"/>
<accession>A0A2V0PH10</accession>
<name>A0A2V0PH10_9CHLO</name>
<protein>
    <submittedName>
        <fullName evidence="1">Uncharacterized protein</fullName>
    </submittedName>
</protein>
<feature type="non-terminal residue" evidence="1">
    <location>
        <position position="109"/>
    </location>
</feature>
<evidence type="ECO:0000313" key="2">
    <source>
        <dbReference type="Proteomes" id="UP000247498"/>
    </source>
</evidence>
<comment type="caution">
    <text evidence="1">The sequence shown here is derived from an EMBL/GenBank/DDBJ whole genome shotgun (WGS) entry which is preliminary data.</text>
</comment>
<gene>
    <name evidence="1" type="ORF">Rsub_11920</name>
</gene>
<reference evidence="1 2" key="1">
    <citation type="journal article" date="2018" name="Sci. Rep.">
        <title>Raphidocelis subcapitata (=Pseudokirchneriella subcapitata) provides an insight into genome evolution and environmental adaptations in the Sphaeropleales.</title>
        <authorList>
            <person name="Suzuki S."/>
            <person name="Yamaguchi H."/>
            <person name="Nakajima N."/>
            <person name="Kawachi M."/>
        </authorList>
    </citation>
    <scope>NUCLEOTIDE SEQUENCE [LARGE SCALE GENOMIC DNA]</scope>
    <source>
        <strain evidence="1 2">NIES-35</strain>
    </source>
</reference>
<dbReference type="EMBL" id="BDRX01000145">
    <property type="protein sequence ID" value="GBF99111.1"/>
    <property type="molecule type" value="Genomic_DNA"/>
</dbReference>